<evidence type="ECO:0000256" key="6">
    <source>
        <dbReference type="RuleBase" id="RU369025"/>
    </source>
</evidence>
<keyword evidence="6" id="KW-0406">Ion transport</keyword>
<keyword evidence="6" id="KW-0407">Ion channel</keyword>
<evidence type="ECO:0000256" key="4">
    <source>
        <dbReference type="ARBA" id="ARBA00022989"/>
    </source>
</evidence>
<dbReference type="Gene3D" id="1.10.287.1260">
    <property type="match status" value="1"/>
</dbReference>
<feature type="transmembrane region" description="Helical" evidence="6">
    <location>
        <begin position="114"/>
        <end position="130"/>
    </location>
</feature>
<dbReference type="InterPro" id="IPR011066">
    <property type="entry name" value="MscS_channel_C_sf"/>
</dbReference>
<proteinExistence type="inferred from homology"/>
<feature type="transmembrane region" description="Helical" evidence="6">
    <location>
        <begin position="90"/>
        <end position="108"/>
    </location>
</feature>
<dbReference type="InterPro" id="IPR045275">
    <property type="entry name" value="MscS_archaea/bacteria_type"/>
</dbReference>
<dbReference type="AlphaFoldDB" id="A0A255XJ05"/>
<dbReference type="InterPro" id="IPR023408">
    <property type="entry name" value="MscS_beta-dom_sf"/>
</dbReference>
<dbReference type="SUPFAM" id="SSF82689">
    <property type="entry name" value="Mechanosensitive channel protein MscS (YggB), C-terminal domain"/>
    <property type="match status" value="1"/>
</dbReference>
<protein>
    <recommendedName>
        <fullName evidence="6">Small-conductance mechanosensitive channel</fullName>
    </recommendedName>
</protein>
<gene>
    <name evidence="8" type="ORF">CHR90_18475</name>
</gene>
<keyword evidence="5 6" id="KW-0472">Membrane</keyword>
<sequence length="316" mass="34859">MRAETRRFFWSILVQVLVVAAILRPDDLGGYQGFLPSQLLHDKIVDGLAIAWWYALAWNITSGLELFLWSRIFGSGAGGMPRQRKLLTDMLNIIIYVLTTATVAVHVFKQPVTGVFATSGIVAIVIGLALQNTLSDLFAGLALNFERPFKAGDWVTLDGNVQGMVLVTNWRATHIRTRTGDDMVVPNATIAKARLTNHMVPSKNHLANIEVPLIYGFDAAEIEDLLKSTAVTVPGVLSDPGPIVLMHEMRNDVVVWRLYFFINEFARLVIIRGQLAQAVYTAFRSGPAGAFLPRNEIWLHKADPTALTKPVSGEIA</sequence>
<dbReference type="InterPro" id="IPR010920">
    <property type="entry name" value="LSM_dom_sf"/>
</dbReference>
<accession>A0A255XJ05</accession>
<keyword evidence="6" id="KW-0997">Cell inner membrane</keyword>
<dbReference type="GO" id="GO:0008381">
    <property type="term" value="F:mechanosensitive monoatomic ion channel activity"/>
    <property type="evidence" value="ECO:0007669"/>
    <property type="project" value="InterPro"/>
</dbReference>
<dbReference type="Gene3D" id="3.30.70.100">
    <property type="match status" value="1"/>
</dbReference>
<keyword evidence="3 6" id="KW-0812">Transmembrane</keyword>
<dbReference type="OrthoDB" id="9799209at2"/>
<evidence type="ECO:0000256" key="2">
    <source>
        <dbReference type="ARBA" id="ARBA00022475"/>
    </source>
</evidence>
<comment type="subunit">
    <text evidence="6">Homoheptamer.</text>
</comment>
<name>A0A255XJ05_9PROT</name>
<dbReference type="GO" id="GO:0005886">
    <property type="term" value="C:plasma membrane"/>
    <property type="evidence" value="ECO:0007669"/>
    <property type="project" value="UniProtKB-SubCell"/>
</dbReference>
<evidence type="ECO:0000256" key="5">
    <source>
        <dbReference type="ARBA" id="ARBA00023136"/>
    </source>
</evidence>
<evidence type="ECO:0000259" key="7">
    <source>
        <dbReference type="Pfam" id="PF00924"/>
    </source>
</evidence>
<comment type="similarity">
    <text evidence="6">Belongs to the MscS (TC 1.A.23) family.</text>
</comment>
<evidence type="ECO:0000313" key="8">
    <source>
        <dbReference type="EMBL" id="OYQ16949.1"/>
    </source>
</evidence>
<dbReference type="PANTHER" id="PTHR30221">
    <property type="entry name" value="SMALL-CONDUCTANCE MECHANOSENSITIVE CHANNEL"/>
    <property type="match status" value="1"/>
</dbReference>
<feature type="transmembrane region" description="Helical" evidence="6">
    <location>
        <begin position="49"/>
        <end position="69"/>
    </location>
</feature>
<dbReference type="Proteomes" id="UP000216361">
    <property type="component" value="Unassembled WGS sequence"/>
</dbReference>
<keyword evidence="9" id="KW-1185">Reference proteome</keyword>
<comment type="caution">
    <text evidence="6">Lacks conserved residue(s) required for the propagation of feature annotation.</text>
</comment>
<dbReference type="Pfam" id="PF00924">
    <property type="entry name" value="MS_channel_2nd"/>
    <property type="match status" value="1"/>
</dbReference>
<reference evidence="8 9" key="1">
    <citation type="submission" date="2017-07" db="EMBL/GenBank/DDBJ databases">
        <title>Elstera cyanobacteriorum sp. nov., a novel bacterium isolated from cyanobacterial aggregates in a eutrophic lake.</title>
        <authorList>
            <person name="Cai H."/>
        </authorList>
    </citation>
    <scope>NUCLEOTIDE SEQUENCE [LARGE SCALE GENOMIC DNA]</scope>
    <source>
        <strain evidence="8 9">TH019</strain>
    </source>
</reference>
<dbReference type="SUPFAM" id="SSF50182">
    <property type="entry name" value="Sm-like ribonucleoproteins"/>
    <property type="match status" value="1"/>
</dbReference>
<dbReference type="PANTHER" id="PTHR30221:SF1">
    <property type="entry name" value="SMALL-CONDUCTANCE MECHANOSENSITIVE CHANNEL"/>
    <property type="match status" value="1"/>
</dbReference>
<evidence type="ECO:0000313" key="9">
    <source>
        <dbReference type="Proteomes" id="UP000216361"/>
    </source>
</evidence>
<comment type="function">
    <text evidence="6">Mechanosensitive channel that participates in the regulation of osmotic pressure changes within the cell, opening in response to stretch forces in the membrane lipid bilayer, without the need for other proteins. Contributes to normal resistance to hypoosmotic shock. Forms an ion channel of 1.0 nanosiemens conductance with a slight preference for anions.</text>
</comment>
<keyword evidence="2" id="KW-1003">Cell membrane</keyword>
<feature type="domain" description="Mechanosensitive ion channel MscS" evidence="7">
    <location>
        <begin position="132"/>
        <end position="198"/>
    </location>
</feature>
<evidence type="ECO:0000256" key="3">
    <source>
        <dbReference type="ARBA" id="ARBA00022692"/>
    </source>
</evidence>
<comment type="caution">
    <text evidence="8">The sequence shown here is derived from an EMBL/GenBank/DDBJ whole genome shotgun (WGS) entry which is preliminary data.</text>
</comment>
<dbReference type="Gene3D" id="2.30.30.60">
    <property type="match status" value="1"/>
</dbReference>
<organism evidence="8 9">
    <name type="scientific">Elstera cyanobacteriorum</name>
    <dbReference type="NCBI Taxonomy" id="2022747"/>
    <lineage>
        <taxon>Bacteria</taxon>
        <taxon>Pseudomonadati</taxon>
        <taxon>Pseudomonadota</taxon>
        <taxon>Alphaproteobacteria</taxon>
        <taxon>Rhodospirillales</taxon>
        <taxon>Rhodospirillaceae</taxon>
        <taxon>Elstera</taxon>
    </lineage>
</organism>
<comment type="subcellular location">
    <subcellularLocation>
        <location evidence="6">Cell inner membrane</location>
        <topology evidence="6">Multi-pass membrane protein</topology>
    </subcellularLocation>
    <subcellularLocation>
        <location evidence="1">Cell membrane</location>
        <topology evidence="1">Multi-pass membrane protein</topology>
    </subcellularLocation>
</comment>
<keyword evidence="4 6" id="KW-1133">Transmembrane helix</keyword>
<evidence type="ECO:0000256" key="1">
    <source>
        <dbReference type="ARBA" id="ARBA00004651"/>
    </source>
</evidence>
<dbReference type="RefSeq" id="WP_094410586.1">
    <property type="nucleotide sequence ID" value="NZ_BMJZ01000003.1"/>
</dbReference>
<dbReference type="EMBL" id="NOXS01000035">
    <property type="protein sequence ID" value="OYQ16949.1"/>
    <property type="molecule type" value="Genomic_DNA"/>
</dbReference>
<dbReference type="InterPro" id="IPR006685">
    <property type="entry name" value="MscS_channel_2nd"/>
</dbReference>
<keyword evidence="6" id="KW-0813">Transport</keyword>